<reference evidence="3" key="1">
    <citation type="submission" date="2021-01" db="EMBL/GenBank/DDBJ databases">
        <authorList>
            <person name="Corre E."/>
            <person name="Pelletier E."/>
            <person name="Niang G."/>
            <person name="Scheremetjew M."/>
            <person name="Finn R."/>
            <person name="Kale V."/>
            <person name="Holt S."/>
            <person name="Cochrane G."/>
            <person name="Meng A."/>
            <person name="Brown T."/>
            <person name="Cohen L."/>
        </authorList>
    </citation>
    <scope>NUCLEOTIDE SEQUENCE</scope>
    <source>
        <strain evidence="3">Grunow 1884</strain>
    </source>
</reference>
<evidence type="ECO:0000313" key="3">
    <source>
        <dbReference type="EMBL" id="CAD9350445.1"/>
    </source>
</evidence>
<feature type="transmembrane region" description="Helical" evidence="1">
    <location>
        <begin position="70"/>
        <end position="92"/>
    </location>
</feature>
<organism evidence="3">
    <name type="scientific">Trieres chinensis</name>
    <name type="common">Marine centric diatom</name>
    <name type="synonym">Odontella sinensis</name>
    <dbReference type="NCBI Taxonomy" id="1514140"/>
    <lineage>
        <taxon>Eukaryota</taxon>
        <taxon>Sar</taxon>
        <taxon>Stramenopiles</taxon>
        <taxon>Ochrophyta</taxon>
        <taxon>Bacillariophyta</taxon>
        <taxon>Mediophyceae</taxon>
        <taxon>Biddulphiophycidae</taxon>
        <taxon>Eupodiscales</taxon>
        <taxon>Parodontellaceae</taxon>
        <taxon>Trieres</taxon>
    </lineage>
</organism>
<accession>A0A6U1XJS9</accession>
<gene>
    <name evidence="2" type="ORF">OSIN01602_LOCUS15486</name>
    <name evidence="3" type="ORF">OSIN01602_LOCUS15487</name>
</gene>
<keyword evidence="1" id="KW-0472">Membrane</keyword>
<keyword evidence="1" id="KW-1133">Transmembrane helix</keyword>
<name>A0A6U1XJS9_TRICV</name>
<keyword evidence="1" id="KW-0812">Transmembrane</keyword>
<evidence type="ECO:0000256" key="1">
    <source>
        <dbReference type="SAM" id="Phobius"/>
    </source>
</evidence>
<dbReference type="EMBL" id="HBGO01026968">
    <property type="protein sequence ID" value="CAD9350445.1"/>
    <property type="molecule type" value="Transcribed_RNA"/>
</dbReference>
<sequence length="151" mass="16406">MAAPEIKLDVEMVGLDGVHTETQDSRSFRPSSLAGTKGMNSYRPLVISYTKADGSPGHCAIGCGHSAEDLALIFACYAALYSFLIGMFALMLRGALDTDDTHTLLWAFLVIGVLFVSFVSGAVYVGRRKLEQNLAQKRADAKRAKMTTIER</sequence>
<dbReference type="EMBL" id="HBGO01026967">
    <property type="protein sequence ID" value="CAD9350443.1"/>
    <property type="molecule type" value="Transcribed_RNA"/>
</dbReference>
<protein>
    <submittedName>
        <fullName evidence="3">Uncharacterized protein</fullName>
    </submittedName>
</protein>
<proteinExistence type="predicted"/>
<dbReference type="AlphaFoldDB" id="A0A6U1XJS9"/>
<evidence type="ECO:0000313" key="2">
    <source>
        <dbReference type="EMBL" id="CAD9350443.1"/>
    </source>
</evidence>
<feature type="transmembrane region" description="Helical" evidence="1">
    <location>
        <begin position="104"/>
        <end position="125"/>
    </location>
</feature>